<organism evidence="1 2">
    <name type="scientific">Canavalia gladiata</name>
    <name type="common">Sword bean</name>
    <name type="synonym">Dolichos gladiatus</name>
    <dbReference type="NCBI Taxonomy" id="3824"/>
    <lineage>
        <taxon>Eukaryota</taxon>
        <taxon>Viridiplantae</taxon>
        <taxon>Streptophyta</taxon>
        <taxon>Embryophyta</taxon>
        <taxon>Tracheophyta</taxon>
        <taxon>Spermatophyta</taxon>
        <taxon>Magnoliopsida</taxon>
        <taxon>eudicotyledons</taxon>
        <taxon>Gunneridae</taxon>
        <taxon>Pentapetalae</taxon>
        <taxon>rosids</taxon>
        <taxon>fabids</taxon>
        <taxon>Fabales</taxon>
        <taxon>Fabaceae</taxon>
        <taxon>Papilionoideae</taxon>
        <taxon>50 kb inversion clade</taxon>
        <taxon>NPAAA clade</taxon>
        <taxon>indigoferoid/millettioid clade</taxon>
        <taxon>Phaseoleae</taxon>
        <taxon>Canavalia</taxon>
    </lineage>
</organism>
<dbReference type="EMBL" id="JAYMYQ010000002">
    <property type="protein sequence ID" value="KAK7350384.1"/>
    <property type="molecule type" value="Genomic_DNA"/>
</dbReference>
<proteinExistence type="predicted"/>
<comment type="caution">
    <text evidence="1">The sequence shown here is derived from an EMBL/GenBank/DDBJ whole genome shotgun (WGS) entry which is preliminary data.</text>
</comment>
<dbReference type="AlphaFoldDB" id="A0AAN9M9N6"/>
<evidence type="ECO:0000313" key="1">
    <source>
        <dbReference type="EMBL" id="KAK7350384.1"/>
    </source>
</evidence>
<reference evidence="1 2" key="1">
    <citation type="submission" date="2024-01" db="EMBL/GenBank/DDBJ databases">
        <title>The genomes of 5 underutilized Papilionoideae crops provide insights into root nodulation and disease resistanc.</title>
        <authorList>
            <person name="Jiang F."/>
        </authorList>
    </citation>
    <scope>NUCLEOTIDE SEQUENCE [LARGE SCALE GENOMIC DNA]</scope>
    <source>
        <strain evidence="1">LVBAO_FW01</strain>
        <tissue evidence="1">Leaves</tissue>
    </source>
</reference>
<accession>A0AAN9M9N6</accession>
<protein>
    <submittedName>
        <fullName evidence="1">Uncharacterized protein</fullName>
    </submittedName>
</protein>
<name>A0AAN9M9N6_CANGL</name>
<sequence length="667" mass="74048">MIEKVTQGDVSGRIGACVGTYEPVSESVMKVPRRKVSKLHNGRLLSIEELLYIHTYDAMKEHSPCMRSGAKGLPHIQIVEIMRATKTCTWRATKRVTEFTCPQMIEIGPSSASSMTLTVSVDPDSHTHDPSMAGLYRCSMKRYEMWVVGEEAGHCRVGPFLVRNYSVILSMPSRNFGVYRSKGQSSIPLPLRIGNRIADKTGVSDIVGKIGEGSKGEGEPYSAPTSMISPQLIKVNVMKYKTKKEAWLGGLLVCLDLQVVLGQFFPTAAMIEMRGRKRKHGEGSSWLSSREKYDKSHSHRLSSKQQKIEIKDKGTTRKFVMLHKIFLCSLEQQEKKEFTHLICKSSSLSLGQLGNFASGGMFGILKNGRGSLVIGYWLLRGTWLHYGLKAWVFSKKWGNGLQGVRIPVLWVVGDAYNHQALLTAYKLQEILSEGGESIGASIKTLASRNRVFCMAVPTMGLLEPECSVRLMEQIHTKRSEQAFRRVFVIDVSASDPCTSTWLLNSFSVCSDAILNASSTIPIQNTTLFKIPIAFFELEIDEFWDFFQISKKKESCFLPLFKNFLGRSSEEKSVSLEDSLGTIPGFPGENRGLAPVSFAHVLHEASKESRSRQILRESPNFVDHTQVEAVHCSSGDFLSGLVIIGPGSLSRGTHDIPLAQNLPTQAPT</sequence>
<keyword evidence="2" id="KW-1185">Reference proteome</keyword>
<evidence type="ECO:0000313" key="2">
    <source>
        <dbReference type="Proteomes" id="UP001367508"/>
    </source>
</evidence>
<dbReference type="Proteomes" id="UP001367508">
    <property type="component" value="Unassembled WGS sequence"/>
</dbReference>
<gene>
    <name evidence="1" type="ORF">VNO77_08948</name>
</gene>